<gene>
    <name evidence="3" type="ORF">GGP45_001982</name>
</gene>
<accession>A0A9X2ZUC6</accession>
<proteinExistence type="inferred from homology"/>
<name>A0A9X2ZUC6_9BACT</name>
<dbReference type="InterPro" id="IPR001509">
    <property type="entry name" value="Epimerase_deHydtase"/>
</dbReference>
<comment type="caution">
    <text evidence="3">The sequence shown here is derived from an EMBL/GenBank/DDBJ whole genome shotgun (WGS) entry which is preliminary data.</text>
</comment>
<dbReference type="Gene3D" id="3.90.25.10">
    <property type="entry name" value="UDP-galactose 4-epimerase, domain 1"/>
    <property type="match status" value="1"/>
</dbReference>
<dbReference type="SUPFAM" id="SSF51735">
    <property type="entry name" value="NAD(P)-binding Rossmann-fold domains"/>
    <property type="match status" value="1"/>
</dbReference>
<dbReference type="Proteomes" id="UP001155144">
    <property type="component" value="Unassembled WGS sequence"/>
</dbReference>
<reference evidence="3" key="1">
    <citation type="submission" date="2022-08" db="EMBL/GenBank/DDBJ databases">
        <title>Genomic Encyclopedia of Type Strains, Phase V (KMG-V): Genome sequencing to study the core and pangenomes of soil and plant-associated prokaryotes.</title>
        <authorList>
            <person name="Whitman W."/>
        </authorList>
    </citation>
    <scope>NUCLEOTIDE SEQUENCE</scope>
    <source>
        <strain evidence="3">SP3026</strain>
    </source>
</reference>
<evidence type="ECO:0000313" key="3">
    <source>
        <dbReference type="EMBL" id="MCS4121629.1"/>
    </source>
</evidence>
<protein>
    <submittedName>
        <fullName evidence="3">UDP-glucose 4-epimerase</fullName>
        <ecNumber evidence="3">5.1.3.2</ecNumber>
    </submittedName>
</protein>
<dbReference type="Pfam" id="PF01370">
    <property type="entry name" value="Epimerase"/>
    <property type="match status" value="1"/>
</dbReference>
<dbReference type="PANTHER" id="PTHR43000">
    <property type="entry name" value="DTDP-D-GLUCOSE 4,6-DEHYDRATASE-RELATED"/>
    <property type="match status" value="1"/>
</dbReference>
<dbReference type="Gene3D" id="3.40.50.720">
    <property type="entry name" value="NAD(P)-binding Rossmann-like Domain"/>
    <property type="match status" value="1"/>
</dbReference>
<evidence type="ECO:0000259" key="2">
    <source>
        <dbReference type="Pfam" id="PF01370"/>
    </source>
</evidence>
<evidence type="ECO:0000313" key="4">
    <source>
        <dbReference type="Proteomes" id="UP001155144"/>
    </source>
</evidence>
<keyword evidence="3" id="KW-0413">Isomerase</keyword>
<dbReference type="GO" id="GO:0003978">
    <property type="term" value="F:UDP-glucose 4-epimerase activity"/>
    <property type="evidence" value="ECO:0007669"/>
    <property type="project" value="UniProtKB-EC"/>
</dbReference>
<comment type="similarity">
    <text evidence="1">Belongs to the NAD(P)-dependent epimerase/dehydratase family.</text>
</comment>
<organism evidence="3 4">
    <name type="scientific">Salinibacter ruber</name>
    <dbReference type="NCBI Taxonomy" id="146919"/>
    <lineage>
        <taxon>Bacteria</taxon>
        <taxon>Pseudomonadati</taxon>
        <taxon>Rhodothermota</taxon>
        <taxon>Rhodothermia</taxon>
        <taxon>Rhodothermales</taxon>
        <taxon>Salinibacteraceae</taxon>
        <taxon>Salinibacter</taxon>
    </lineage>
</organism>
<dbReference type="AlphaFoldDB" id="A0A9X2ZUC6"/>
<sequence>MKWLITGGCGFIGTNLIRRLLEDDAEDHSIRVYDNFSVGERDDLEKIASFEEVSPDAPGDISDAGVELVVGDVRDSDATQRAAAGADVIVHLAAQAGVPTSVEDPRYDFEANALGTFNLLEAARHQDVDRFVFASSAAPIGDCEPPIHEEIACHPKSPYGASKLAGEGYCSAYHGSFGLKTVALRFGNVYGPLSDHKSSVVAKFIRRAMQGKTLEIYGDGQQTRDFIHTDDLTRAIVLAATQPNVGGEVFQIATNSETTVNELARLLVPILRKEGGLEDVTVVHTDPRKGDIRRNYSDTSKAEEMLDWRAAVELDDGLRQTTRWFLRQETEAVAGQ</sequence>
<dbReference type="RefSeq" id="WP_259040004.1">
    <property type="nucleotide sequence ID" value="NZ_JANUBL010000003.1"/>
</dbReference>
<dbReference type="InterPro" id="IPR036291">
    <property type="entry name" value="NAD(P)-bd_dom_sf"/>
</dbReference>
<dbReference type="EC" id="5.1.3.2" evidence="3"/>
<evidence type="ECO:0000256" key="1">
    <source>
        <dbReference type="ARBA" id="ARBA00007637"/>
    </source>
</evidence>
<feature type="domain" description="NAD-dependent epimerase/dehydratase" evidence="2">
    <location>
        <begin position="3"/>
        <end position="253"/>
    </location>
</feature>
<dbReference type="EMBL" id="JANUBL010000003">
    <property type="protein sequence ID" value="MCS4121629.1"/>
    <property type="molecule type" value="Genomic_DNA"/>
</dbReference>